<reference evidence="7" key="1">
    <citation type="submission" date="2016-10" db="EMBL/GenBank/DDBJ databases">
        <authorList>
            <person name="Varghese N."/>
            <person name="Submissions S."/>
        </authorList>
    </citation>
    <scope>NUCLEOTIDE SEQUENCE [LARGE SCALE GENOMIC DNA]</scope>
    <source>
        <strain evidence="7">DSM 10014</strain>
    </source>
</reference>
<feature type="DNA-binding region" description="H-T-H motif" evidence="4">
    <location>
        <begin position="26"/>
        <end position="45"/>
    </location>
</feature>
<evidence type="ECO:0000256" key="3">
    <source>
        <dbReference type="ARBA" id="ARBA00023163"/>
    </source>
</evidence>
<sequence length="181" mass="19887">MPQTMKDKILDAAEKRVRGAGFSAMSFRDLASDVGIKSASVHYHFPTKPDLGEALVDRYTSQFKEHLEQIDTASLQTALDSYVALYSQALVLDETICLCAIMGAEAIGLPKNVNQKTKAFFKMNRLWLLDLFHRNGVENPEDTSCLIVAALEGGMIVASSSDDRAMFDQIAKAAIRSIAKI</sequence>
<dbReference type="PANTHER" id="PTHR47506:SF1">
    <property type="entry name" value="HTH-TYPE TRANSCRIPTIONAL REGULATOR YJDC"/>
    <property type="match status" value="1"/>
</dbReference>
<dbReference type="PANTHER" id="PTHR47506">
    <property type="entry name" value="TRANSCRIPTIONAL REGULATORY PROTEIN"/>
    <property type="match status" value="1"/>
</dbReference>
<keyword evidence="1" id="KW-0805">Transcription regulation</keyword>
<accession>A0A1H2QDK9</accession>
<dbReference type="Pfam" id="PF00440">
    <property type="entry name" value="TetR_N"/>
    <property type="match status" value="1"/>
</dbReference>
<keyword evidence="2 4" id="KW-0238">DNA-binding</keyword>
<dbReference type="STRING" id="60137.SAMN04488041_101169"/>
<dbReference type="SUPFAM" id="SSF46689">
    <property type="entry name" value="Homeodomain-like"/>
    <property type="match status" value="1"/>
</dbReference>
<keyword evidence="3" id="KW-0804">Transcription</keyword>
<dbReference type="AlphaFoldDB" id="A0A1H2QDK9"/>
<evidence type="ECO:0000313" key="7">
    <source>
        <dbReference type="Proteomes" id="UP000183076"/>
    </source>
</evidence>
<evidence type="ECO:0000256" key="4">
    <source>
        <dbReference type="PROSITE-ProRule" id="PRU00335"/>
    </source>
</evidence>
<evidence type="ECO:0000256" key="2">
    <source>
        <dbReference type="ARBA" id="ARBA00023125"/>
    </source>
</evidence>
<dbReference type="SUPFAM" id="SSF48498">
    <property type="entry name" value="Tetracyclin repressor-like, C-terminal domain"/>
    <property type="match status" value="1"/>
</dbReference>
<dbReference type="PROSITE" id="PS50977">
    <property type="entry name" value="HTH_TETR_2"/>
    <property type="match status" value="1"/>
</dbReference>
<dbReference type="InterPro" id="IPR001647">
    <property type="entry name" value="HTH_TetR"/>
</dbReference>
<dbReference type="InterPro" id="IPR036271">
    <property type="entry name" value="Tet_transcr_reg_TetR-rel_C_sf"/>
</dbReference>
<dbReference type="InterPro" id="IPR009057">
    <property type="entry name" value="Homeodomain-like_sf"/>
</dbReference>
<dbReference type="Gene3D" id="1.10.357.10">
    <property type="entry name" value="Tetracycline Repressor, domain 2"/>
    <property type="match status" value="1"/>
</dbReference>
<dbReference type="GO" id="GO:0003677">
    <property type="term" value="F:DNA binding"/>
    <property type="evidence" value="ECO:0007669"/>
    <property type="project" value="UniProtKB-UniRule"/>
</dbReference>
<gene>
    <name evidence="6" type="ORF">SAMN04488041_101169</name>
</gene>
<organism evidence="6 7">
    <name type="scientific">Sulfitobacter pontiacus</name>
    <dbReference type="NCBI Taxonomy" id="60137"/>
    <lineage>
        <taxon>Bacteria</taxon>
        <taxon>Pseudomonadati</taxon>
        <taxon>Pseudomonadota</taxon>
        <taxon>Alphaproteobacteria</taxon>
        <taxon>Rhodobacterales</taxon>
        <taxon>Roseobacteraceae</taxon>
        <taxon>Sulfitobacter</taxon>
    </lineage>
</organism>
<name>A0A1H2QDK9_9RHOB</name>
<evidence type="ECO:0000256" key="1">
    <source>
        <dbReference type="ARBA" id="ARBA00023015"/>
    </source>
</evidence>
<evidence type="ECO:0000259" key="5">
    <source>
        <dbReference type="PROSITE" id="PS50977"/>
    </source>
</evidence>
<protein>
    <submittedName>
        <fullName evidence="6">Transcriptional regulator, TetR family</fullName>
    </submittedName>
</protein>
<dbReference type="Proteomes" id="UP000183076">
    <property type="component" value="Unassembled WGS sequence"/>
</dbReference>
<proteinExistence type="predicted"/>
<dbReference type="GeneID" id="94019489"/>
<evidence type="ECO:0000313" key="6">
    <source>
        <dbReference type="EMBL" id="SDW05212.1"/>
    </source>
</evidence>
<dbReference type="RefSeq" id="WP_009824931.1">
    <property type="nucleotide sequence ID" value="NZ_CP160839.1"/>
</dbReference>
<feature type="domain" description="HTH tetR-type" evidence="5">
    <location>
        <begin position="3"/>
        <end position="63"/>
    </location>
</feature>
<dbReference type="EMBL" id="FNNB01000001">
    <property type="protein sequence ID" value="SDW05212.1"/>
    <property type="molecule type" value="Genomic_DNA"/>
</dbReference>